<keyword evidence="1" id="KW-0472">Membrane</keyword>
<sequence length="66" mass="7477">MIGSKSEHVIRLSRVNISSFVILTIFFYLSAITHLHRSSISGLDGSGDRQGNKLNYIGRSVFFWFV</sequence>
<feature type="transmembrane region" description="Helical" evidence="1">
    <location>
        <begin position="12"/>
        <end position="31"/>
    </location>
</feature>
<dbReference type="Proteomes" id="UP000036987">
    <property type="component" value="Unassembled WGS sequence"/>
</dbReference>
<comment type="caution">
    <text evidence="2">The sequence shown here is derived from an EMBL/GenBank/DDBJ whole genome shotgun (WGS) entry which is preliminary data.</text>
</comment>
<reference evidence="3" key="1">
    <citation type="journal article" date="2016" name="Nature">
        <title>The genome of the seagrass Zostera marina reveals angiosperm adaptation to the sea.</title>
        <authorList>
            <person name="Olsen J.L."/>
            <person name="Rouze P."/>
            <person name="Verhelst B."/>
            <person name="Lin Y.-C."/>
            <person name="Bayer T."/>
            <person name="Collen J."/>
            <person name="Dattolo E."/>
            <person name="De Paoli E."/>
            <person name="Dittami S."/>
            <person name="Maumus F."/>
            <person name="Michel G."/>
            <person name="Kersting A."/>
            <person name="Lauritano C."/>
            <person name="Lohaus R."/>
            <person name="Toepel M."/>
            <person name="Tonon T."/>
            <person name="Vanneste K."/>
            <person name="Amirebrahimi M."/>
            <person name="Brakel J."/>
            <person name="Bostroem C."/>
            <person name="Chovatia M."/>
            <person name="Grimwood J."/>
            <person name="Jenkins J.W."/>
            <person name="Jueterbock A."/>
            <person name="Mraz A."/>
            <person name="Stam W.T."/>
            <person name="Tice H."/>
            <person name="Bornberg-Bauer E."/>
            <person name="Green P.J."/>
            <person name="Pearson G.A."/>
            <person name="Procaccini G."/>
            <person name="Duarte C.M."/>
            <person name="Schmutz J."/>
            <person name="Reusch T.B.H."/>
            <person name="Van de Peer Y."/>
        </authorList>
    </citation>
    <scope>NUCLEOTIDE SEQUENCE [LARGE SCALE GENOMIC DNA]</scope>
    <source>
        <strain evidence="3">cv. Finnish</strain>
    </source>
</reference>
<gene>
    <name evidence="2" type="ORF">ZOSMA_181G00460</name>
</gene>
<evidence type="ECO:0000256" key="1">
    <source>
        <dbReference type="SAM" id="Phobius"/>
    </source>
</evidence>
<organism evidence="2 3">
    <name type="scientific">Zostera marina</name>
    <name type="common">Eelgrass</name>
    <dbReference type="NCBI Taxonomy" id="29655"/>
    <lineage>
        <taxon>Eukaryota</taxon>
        <taxon>Viridiplantae</taxon>
        <taxon>Streptophyta</taxon>
        <taxon>Embryophyta</taxon>
        <taxon>Tracheophyta</taxon>
        <taxon>Spermatophyta</taxon>
        <taxon>Magnoliopsida</taxon>
        <taxon>Liliopsida</taxon>
        <taxon>Zosteraceae</taxon>
        <taxon>Zostera</taxon>
    </lineage>
</organism>
<keyword evidence="1" id="KW-1133">Transmembrane helix</keyword>
<proteinExistence type="predicted"/>
<protein>
    <submittedName>
        <fullName evidence="2">Uncharacterized protein</fullName>
    </submittedName>
</protein>
<evidence type="ECO:0000313" key="3">
    <source>
        <dbReference type="Proteomes" id="UP000036987"/>
    </source>
</evidence>
<keyword evidence="3" id="KW-1185">Reference proteome</keyword>
<evidence type="ECO:0000313" key="2">
    <source>
        <dbReference type="EMBL" id="KMZ71410.1"/>
    </source>
</evidence>
<name>A0A0K9PT39_ZOSMR</name>
<keyword evidence="1" id="KW-0812">Transmembrane</keyword>
<accession>A0A0K9PT39</accession>
<dbReference type="EMBL" id="LFYR01000676">
    <property type="protein sequence ID" value="KMZ71410.1"/>
    <property type="molecule type" value="Genomic_DNA"/>
</dbReference>
<dbReference type="AlphaFoldDB" id="A0A0K9PT39"/>